<keyword evidence="4" id="KW-1185">Reference proteome</keyword>
<accession>A0A923RRW6</accession>
<evidence type="ECO:0000259" key="2">
    <source>
        <dbReference type="Pfam" id="PF13240"/>
    </source>
</evidence>
<proteinExistence type="predicted"/>
<dbReference type="Pfam" id="PF13240">
    <property type="entry name" value="Zn_Ribbon_1"/>
    <property type="match status" value="1"/>
</dbReference>
<comment type="caution">
    <text evidence="3">The sequence shown here is derived from an EMBL/GenBank/DDBJ whole genome shotgun (WGS) entry which is preliminary data.</text>
</comment>
<organism evidence="3 4">
    <name type="scientific">Mediterraneibacter hominis</name>
    <dbReference type="NCBI Taxonomy" id="2763054"/>
    <lineage>
        <taxon>Bacteria</taxon>
        <taxon>Bacillati</taxon>
        <taxon>Bacillota</taxon>
        <taxon>Clostridia</taxon>
        <taxon>Lachnospirales</taxon>
        <taxon>Lachnospiraceae</taxon>
        <taxon>Mediterraneibacter</taxon>
    </lineage>
</organism>
<gene>
    <name evidence="3" type="ORF">H8S37_07525</name>
</gene>
<evidence type="ECO:0000313" key="4">
    <source>
        <dbReference type="Proteomes" id="UP000652477"/>
    </source>
</evidence>
<reference evidence="3" key="1">
    <citation type="submission" date="2020-08" db="EMBL/GenBank/DDBJ databases">
        <title>Genome public.</title>
        <authorList>
            <person name="Liu C."/>
            <person name="Sun Q."/>
        </authorList>
    </citation>
    <scope>NUCLEOTIDE SEQUENCE</scope>
    <source>
        <strain evidence="3">NSJ-55</strain>
    </source>
</reference>
<keyword evidence="1" id="KW-0812">Transmembrane</keyword>
<dbReference type="RefSeq" id="WP_186875366.1">
    <property type="nucleotide sequence ID" value="NZ_JACOPF010000001.1"/>
</dbReference>
<dbReference type="EMBL" id="JACOPF010000001">
    <property type="protein sequence ID" value="MBC5688772.1"/>
    <property type="molecule type" value="Genomic_DNA"/>
</dbReference>
<protein>
    <submittedName>
        <fullName evidence="3">Zinc-ribbon domain-containing protein</fullName>
    </submittedName>
</protein>
<dbReference type="AlphaFoldDB" id="A0A923RRW6"/>
<keyword evidence="1" id="KW-0472">Membrane</keyword>
<feature type="transmembrane region" description="Helical" evidence="1">
    <location>
        <begin position="55"/>
        <end position="76"/>
    </location>
</feature>
<dbReference type="InterPro" id="IPR026870">
    <property type="entry name" value="Zinc_ribbon_dom"/>
</dbReference>
<feature type="domain" description="Zinc-ribbon" evidence="2">
    <location>
        <begin position="2"/>
        <end position="24"/>
    </location>
</feature>
<sequence>MFCKNCGAPLKEGAKFCSKCGTPVSVNVSGAVGGKNVNYREGGTSSPQTQKRPPYLAIGVIVLGVIVLAVVGKFVFGRGYVKPVKAFVKGIEQEDGEKILSAYSKNTIKKMEDNFGVKGRKLEKQMEKNSLYMITEEDLDGEDIQIKYKIEDNKKLDKEDIKDIKKDLKEFMDIREDISAARELDVVFTIYVDGDEEDETDITMEVIKVDGKWYINWGSFEY</sequence>
<name>A0A923RRW6_9FIRM</name>
<evidence type="ECO:0000256" key="1">
    <source>
        <dbReference type="SAM" id="Phobius"/>
    </source>
</evidence>
<evidence type="ECO:0000313" key="3">
    <source>
        <dbReference type="EMBL" id="MBC5688772.1"/>
    </source>
</evidence>
<dbReference type="Proteomes" id="UP000652477">
    <property type="component" value="Unassembled WGS sequence"/>
</dbReference>
<keyword evidence="1" id="KW-1133">Transmembrane helix</keyword>